<feature type="compositionally biased region" description="Low complexity" evidence="1">
    <location>
        <begin position="266"/>
        <end position="306"/>
    </location>
</feature>
<organism evidence="3 4">
    <name type="scientific">Paralimibaculum aggregatum</name>
    <dbReference type="NCBI Taxonomy" id="3036245"/>
    <lineage>
        <taxon>Bacteria</taxon>
        <taxon>Pseudomonadati</taxon>
        <taxon>Pseudomonadota</taxon>
        <taxon>Alphaproteobacteria</taxon>
        <taxon>Rhodobacterales</taxon>
        <taxon>Paracoccaceae</taxon>
        <taxon>Paralimibaculum</taxon>
    </lineage>
</organism>
<feature type="domain" description="Dynamin N-terminal" evidence="2">
    <location>
        <begin position="34"/>
        <end position="163"/>
    </location>
</feature>
<dbReference type="Proteomes" id="UP001239909">
    <property type="component" value="Unassembled WGS sequence"/>
</dbReference>
<feature type="region of interest" description="Disordered" evidence="1">
    <location>
        <begin position="263"/>
        <end position="435"/>
    </location>
</feature>
<feature type="compositionally biased region" description="Pro residues" evidence="1">
    <location>
        <begin position="416"/>
        <end position="431"/>
    </location>
</feature>
<accession>A0ABQ6LRR1</accession>
<dbReference type="RefSeq" id="WP_285672965.1">
    <property type="nucleotide sequence ID" value="NZ_BSYI01000028.1"/>
</dbReference>
<dbReference type="InterPro" id="IPR045063">
    <property type="entry name" value="Dynamin_N"/>
</dbReference>
<dbReference type="Pfam" id="PF00350">
    <property type="entry name" value="Dynamin_N"/>
    <property type="match status" value="1"/>
</dbReference>
<feature type="compositionally biased region" description="Low complexity" evidence="1">
    <location>
        <begin position="328"/>
        <end position="351"/>
    </location>
</feature>
<protein>
    <recommendedName>
        <fullName evidence="2">Dynamin N-terminal domain-containing protein</fullName>
    </recommendedName>
</protein>
<keyword evidence="4" id="KW-1185">Reference proteome</keyword>
<comment type="caution">
    <text evidence="3">The sequence shown here is derived from an EMBL/GenBank/DDBJ whole genome shotgun (WGS) entry which is preliminary data.</text>
</comment>
<feature type="region of interest" description="Disordered" evidence="1">
    <location>
        <begin position="508"/>
        <end position="548"/>
    </location>
</feature>
<dbReference type="Gene3D" id="3.40.50.300">
    <property type="entry name" value="P-loop containing nucleotide triphosphate hydrolases"/>
    <property type="match status" value="1"/>
</dbReference>
<gene>
    <name evidence="3" type="ORF">LNKW23_32500</name>
</gene>
<evidence type="ECO:0000256" key="1">
    <source>
        <dbReference type="SAM" id="MobiDB-lite"/>
    </source>
</evidence>
<dbReference type="InterPro" id="IPR027417">
    <property type="entry name" value="P-loop_NTPase"/>
</dbReference>
<feature type="compositionally biased region" description="Basic and acidic residues" evidence="1">
    <location>
        <begin position="512"/>
        <end position="531"/>
    </location>
</feature>
<feature type="compositionally biased region" description="Basic and acidic residues" evidence="1">
    <location>
        <begin position="539"/>
        <end position="548"/>
    </location>
</feature>
<evidence type="ECO:0000313" key="4">
    <source>
        <dbReference type="Proteomes" id="UP001239909"/>
    </source>
</evidence>
<name>A0ABQ6LRR1_9RHOB</name>
<dbReference type="SUPFAM" id="SSF52540">
    <property type="entry name" value="P-loop containing nucleoside triphosphate hydrolases"/>
    <property type="match status" value="1"/>
</dbReference>
<evidence type="ECO:0000259" key="2">
    <source>
        <dbReference type="Pfam" id="PF00350"/>
    </source>
</evidence>
<dbReference type="EMBL" id="BSYI01000028">
    <property type="protein sequence ID" value="GMG84036.1"/>
    <property type="molecule type" value="Genomic_DNA"/>
</dbReference>
<feature type="compositionally biased region" description="Low complexity" evidence="1">
    <location>
        <begin position="384"/>
        <end position="398"/>
    </location>
</feature>
<proteinExistence type="predicted"/>
<evidence type="ECO:0000313" key="3">
    <source>
        <dbReference type="EMBL" id="GMG84036.1"/>
    </source>
</evidence>
<reference evidence="3 4" key="1">
    <citation type="submission" date="2023-04" db="EMBL/GenBank/DDBJ databases">
        <title>Marinoamorphus aggregata gen. nov., sp. Nov., isolate from tissue of brittle star Ophioplocus japonicus.</title>
        <authorList>
            <person name="Kawano K."/>
            <person name="Sawayama S."/>
            <person name="Nakagawa S."/>
        </authorList>
    </citation>
    <scope>NUCLEOTIDE SEQUENCE [LARGE SCALE GENOMIC DNA]</scope>
    <source>
        <strain evidence="3 4">NKW23</strain>
    </source>
</reference>
<feature type="compositionally biased region" description="Pro residues" evidence="1">
    <location>
        <begin position="352"/>
        <end position="368"/>
    </location>
</feature>
<sequence length="548" mass="57064">MNMLRSVCPGAPPAAAADRARRIARWLESPPRCALMGEFSAGKSTLLNLLLGRDAVPTRVTATQLPALRFGHGETVRVLRRDHDGSRRIIAPSEIPACGHRSCAMLEITAPDAVLRDCTIFDTPGISDPMLAHDVLPRVAGASRFVLWCTNAAQAWRQTEKERWLSLPPRLRAESVLVVTRADMLSPADARKVRARLERETAGLFRDVVFIATPRATEALNMADEEKRQSAWAASGGEDLFAAFRTSIDRARAWRRELLKRRGPAGRDLGPAGDDLGPAGGNAAPGIATPGDPAPDDLAPGDLAPGNPAPGDLAPGDLAPGDLAPGDLAPGDLAAGNPAPGNPAPGGLAPGNPAPGDPAPGNPAPGDPAPGDLAPGDPAPGDPAPGDLAPGDLAPGDLEPNDRAPGDARNGSASAPPEPPAPAPPARPETPPLAAWDAICAETAGPPEIDRIRAAAARFADSLARRTDAEAPPIRLLRRLVDLRGEGDLDGLDPQRLARQLRREIATFSTSDWREPGAARADTETPTRRGAEGVAPGMDDGRQGVRDA</sequence>